<dbReference type="PANTHER" id="PTHR45138:SF9">
    <property type="entry name" value="DIGUANYLATE CYCLASE DGCM-RELATED"/>
    <property type="match status" value="1"/>
</dbReference>
<dbReference type="OrthoDB" id="9808408at2"/>
<dbReference type="InterPro" id="IPR050469">
    <property type="entry name" value="Diguanylate_Cyclase"/>
</dbReference>
<dbReference type="Gene3D" id="3.40.50.2300">
    <property type="match status" value="1"/>
</dbReference>
<evidence type="ECO:0000313" key="8">
    <source>
        <dbReference type="Proteomes" id="UP000019276"/>
    </source>
</evidence>
<comment type="caution">
    <text evidence="7">The sequence shown here is derived from an EMBL/GenBank/DDBJ whole genome shotgun (WGS) entry which is preliminary data.</text>
</comment>
<comment type="catalytic activity">
    <reaction evidence="3">
        <text>2 GTP = 3',3'-c-di-GMP + 2 diphosphate</text>
        <dbReference type="Rhea" id="RHEA:24898"/>
        <dbReference type="ChEBI" id="CHEBI:33019"/>
        <dbReference type="ChEBI" id="CHEBI:37565"/>
        <dbReference type="ChEBI" id="CHEBI:58805"/>
        <dbReference type="EC" id="2.7.7.65"/>
    </reaction>
</comment>
<keyword evidence="8" id="KW-1185">Reference proteome</keyword>
<feature type="domain" description="Response regulatory" evidence="5">
    <location>
        <begin position="8"/>
        <end position="124"/>
    </location>
</feature>
<dbReference type="SUPFAM" id="SSF52172">
    <property type="entry name" value="CheY-like"/>
    <property type="match status" value="1"/>
</dbReference>
<dbReference type="GO" id="GO:0000160">
    <property type="term" value="P:phosphorelay signal transduction system"/>
    <property type="evidence" value="ECO:0007669"/>
    <property type="project" value="InterPro"/>
</dbReference>
<dbReference type="CDD" id="cd00156">
    <property type="entry name" value="REC"/>
    <property type="match status" value="1"/>
</dbReference>
<dbReference type="AlphaFoldDB" id="W7QBE8"/>
<dbReference type="GO" id="GO:0005886">
    <property type="term" value="C:plasma membrane"/>
    <property type="evidence" value="ECO:0007669"/>
    <property type="project" value="TreeGrafter"/>
</dbReference>
<evidence type="ECO:0000256" key="3">
    <source>
        <dbReference type="ARBA" id="ARBA00034247"/>
    </source>
</evidence>
<dbReference type="NCBIfam" id="TIGR00254">
    <property type="entry name" value="GGDEF"/>
    <property type="match status" value="1"/>
</dbReference>
<dbReference type="InterPro" id="IPR011006">
    <property type="entry name" value="CheY-like_superfamily"/>
</dbReference>
<dbReference type="RefSeq" id="WP_035014464.1">
    <property type="nucleotide sequence ID" value="NZ_ARZY01000015.1"/>
</dbReference>
<evidence type="ECO:0000256" key="1">
    <source>
        <dbReference type="ARBA" id="ARBA00001946"/>
    </source>
</evidence>
<dbReference type="STRING" id="1328313.DS2_09242"/>
<sequence length="304" mass="34678">MTNQSKVKVLIADDDPITRMLLTRNLSSWGYLVFSAQDGEQAWKIVKSEPELRLFIIDWSMPKLNGLEFCQCLKNEQDFFHYIIMLTGKKGTENIVEAMSNGVDDFVTKPFVADELRVRLKVGERIIEQEKRLEFYANKDSLTGAWNRRMILNHLKEEWERATRDKSLLGVVLFDLDFFKNINDSYGHQIGDDALKVFCSIIQGNIRPYDKLGRYGGEEFLLILPNSDDVKAFQIAERCRKQIEKLKMPISGHNPITITASAGVAVCDAGKPSIHELFKQCDVALYQAKQQGRNQIVLAKPTGD</sequence>
<dbReference type="SMART" id="SM00267">
    <property type="entry name" value="GGDEF"/>
    <property type="match status" value="1"/>
</dbReference>
<dbReference type="Pfam" id="PF00072">
    <property type="entry name" value="Response_reg"/>
    <property type="match status" value="1"/>
</dbReference>
<proteinExistence type="predicted"/>
<dbReference type="Pfam" id="PF00990">
    <property type="entry name" value="GGDEF"/>
    <property type="match status" value="1"/>
</dbReference>
<dbReference type="InterPro" id="IPR001789">
    <property type="entry name" value="Sig_transdc_resp-reg_receiver"/>
</dbReference>
<accession>W7QBE8</accession>
<organism evidence="7 8">
    <name type="scientific">Catenovulum agarivorans DS-2</name>
    <dbReference type="NCBI Taxonomy" id="1328313"/>
    <lineage>
        <taxon>Bacteria</taxon>
        <taxon>Pseudomonadati</taxon>
        <taxon>Pseudomonadota</taxon>
        <taxon>Gammaproteobacteria</taxon>
        <taxon>Alteromonadales</taxon>
        <taxon>Alteromonadaceae</taxon>
        <taxon>Catenovulum</taxon>
    </lineage>
</organism>
<dbReference type="EC" id="2.7.7.65" evidence="2"/>
<evidence type="ECO:0000259" key="5">
    <source>
        <dbReference type="PROSITE" id="PS50110"/>
    </source>
</evidence>
<dbReference type="EMBL" id="ARZY01000015">
    <property type="protein sequence ID" value="EWH10119.1"/>
    <property type="molecule type" value="Genomic_DNA"/>
</dbReference>
<evidence type="ECO:0000313" key="7">
    <source>
        <dbReference type="EMBL" id="EWH10119.1"/>
    </source>
</evidence>
<reference evidence="7 8" key="1">
    <citation type="journal article" date="2014" name="Genome Announc.">
        <title>Draft Genome Sequence of the Agar-Degrading Bacterium Catenovulum sp. Strain DS-2, Isolated from Intestines of Haliotis diversicolor.</title>
        <authorList>
            <person name="Shan D."/>
            <person name="Li X."/>
            <person name="Gu Z."/>
            <person name="Wei G."/>
            <person name="Gao Z."/>
            <person name="Shao Z."/>
        </authorList>
    </citation>
    <scope>NUCLEOTIDE SEQUENCE [LARGE SCALE GENOMIC DNA]</scope>
    <source>
        <strain evidence="7 8">DS-2</strain>
    </source>
</reference>
<dbReference type="eggNOG" id="COG3706">
    <property type="taxonomic scope" value="Bacteria"/>
</dbReference>
<dbReference type="InterPro" id="IPR000160">
    <property type="entry name" value="GGDEF_dom"/>
</dbReference>
<dbReference type="PROSITE" id="PS50887">
    <property type="entry name" value="GGDEF"/>
    <property type="match status" value="1"/>
</dbReference>
<dbReference type="InterPro" id="IPR043128">
    <property type="entry name" value="Rev_trsase/Diguanyl_cyclase"/>
</dbReference>
<dbReference type="GO" id="GO:1902201">
    <property type="term" value="P:negative regulation of bacterial-type flagellum-dependent cell motility"/>
    <property type="evidence" value="ECO:0007669"/>
    <property type="project" value="TreeGrafter"/>
</dbReference>
<name>W7QBE8_9ALTE</name>
<dbReference type="GO" id="GO:0043709">
    <property type="term" value="P:cell adhesion involved in single-species biofilm formation"/>
    <property type="evidence" value="ECO:0007669"/>
    <property type="project" value="TreeGrafter"/>
</dbReference>
<protein>
    <recommendedName>
        <fullName evidence="2">diguanylate cyclase</fullName>
        <ecNumber evidence="2">2.7.7.65</ecNumber>
    </recommendedName>
</protein>
<dbReference type="SMART" id="SM00448">
    <property type="entry name" value="REC"/>
    <property type="match status" value="1"/>
</dbReference>
<keyword evidence="4" id="KW-0597">Phosphoprotein</keyword>
<comment type="cofactor">
    <cofactor evidence="1">
        <name>Mg(2+)</name>
        <dbReference type="ChEBI" id="CHEBI:18420"/>
    </cofactor>
</comment>
<evidence type="ECO:0000259" key="6">
    <source>
        <dbReference type="PROSITE" id="PS50887"/>
    </source>
</evidence>
<evidence type="ECO:0000256" key="2">
    <source>
        <dbReference type="ARBA" id="ARBA00012528"/>
    </source>
</evidence>
<dbReference type="GO" id="GO:0052621">
    <property type="term" value="F:diguanylate cyclase activity"/>
    <property type="evidence" value="ECO:0007669"/>
    <property type="project" value="UniProtKB-EC"/>
</dbReference>
<dbReference type="Proteomes" id="UP000019276">
    <property type="component" value="Unassembled WGS sequence"/>
</dbReference>
<dbReference type="PROSITE" id="PS50110">
    <property type="entry name" value="RESPONSE_REGULATORY"/>
    <property type="match status" value="1"/>
</dbReference>
<feature type="domain" description="GGDEF" evidence="6">
    <location>
        <begin position="167"/>
        <end position="301"/>
    </location>
</feature>
<dbReference type="InterPro" id="IPR029787">
    <property type="entry name" value="Nucleotide_cyclase"/>
</dbReference>
<dbReference type="PANTHER" id="PTHR45138">
    <property type="entry name" value="REGULATORY COMPONENTS OF SENSORY TRANSDUCTION SYSTEM"/>
    <property type="match status" value="1"/>
</dbReference>
<dbReference type="FunFam" id="3.30.70.270:FF:000001">
    <property type="entry name" value="Diguanylate cyclase domain protein"/>
    <property type="match status" value="1"/>
</dbReference>
<dbReference type="CDD" id="cd01949">
    <property type="entry name" value="GGDEF"/>
    <property type="match status" value="1"/>
</dbReference>
<dbReference type="PATRIC" id="fig|1328313.3.peg.1887"/>
<gene>
    <name evidence="7" type="ORF">DS2_09242</name>
</gene>
<evidence type="ECO:0000256" key="4">
    <source>
        <dbReference type="PROSITE-ProRule" id="PRU00169"/>
    </source>
</evidence>
<dbReference type="SUPFAM" id="SSF55073">
    <property type="entry name" value="Nucleotide cyclase"/>
    <property type="match status" value="1"/>
</dbReference>
<feature type="modified residue" description="4-aspartylphosphate" evidence="4">
    <location>
        <position position="58"/>
    </location>
</feature>
<dbReference type="Gene3D" id="3.30.70.270">
    <property type="match status" value="1"/>
</dbReference>